<evidence type="ECO:0000313" key="1">
    <source>
        <dbReference type="EMBL" id="KAH7439406.1"/>
    </source>
</evidence>
<gene>
    <name evidence="1" type="ORF">KP509_04G059300</name>
</gene>
<dbReference type="Proteomes" id="UP000825935">
    <property type="component" value="Chromosome 4"/>
</dbReference>
<sequence>MMVRHYSLSCSWQQCSSNMAVHRKVHFTSTNRQSFLPRSRRIAIFCQGWFEFNSDLSAQSAERIHSGDFKVLSHLKELGAGDLLCKPKAVNFRGCINESYKITCTQGDYFVKINRSFKAADLFAGEYEGSKRYGMVDSSVNIYRFTPNSRGLETNCFSIITLQQL</sequence>
<keyword evidence="2" id="KW-1185">Reference proteome</keyword>
<dbReference type="EMBL" id="CM035409">
    <property type="protein sequence ID" value="KAH7439406.1"/>
    <property type="molecule type" value="Genomic_DNA"/>
</dbReference>
<proteinExistence type="predicted"/>
<evidence type="ECO:0000313" key="2">
    <source>
        <dbReference type="Proteomes" id="UP000825935"/>
    </source>
</evidence>
<accession>A0A8T2UZN4</accession>
<name>A0A8T2UZN4_CERRI</name>
<organism evidence="1 2">
    <name type="scientific">Ceratopteris richardii</name>
    <name type="common">Triangle waterfern</name>
    <dbReference type="NCBI Taxonomy" id="49495"/>
    <lineage>
        <taxon>Eukaryota</taxon>
        <taxon>Viridiplantae</taxon>
        <taxon>Streptophyta</taxon>
        <taxon>Embryophyta</taxon>
        <taxon>Tracheophyta</taxon>
        <taxon>Polypodiopsida</taxon>
        <taxon>Polypodiidae</taxon>
        <taxon>Polypodiales</taxon>
        <taxon>Pteridineae</taxon>
        <taxon>Pteridaceae</taxon>
        <taxon>Parkerioideae</taxon>
        <taxon>Ceratopteris</taxon>
    </lineage>
</organism>
<dbReference type="AlphaFoldDB" id="A0A8T2UZN4"/>
<comment type="caution">
    <text evidence="1">The sequence shown here is derived from an EMBL/GenBank/DDBJ whole genome shotgun (WGS) entry which is preliminary data.</text>
</comment>
<reference evidence="1" key="1">
    <citation type="submission" date="2021-08" db="EMBL/GenBank/DDBJ databases">
        <title>WGS assembly of Ceratopteris richardii.</title>
        <authorList>
            <person name="Marchant D.B."/>
            <person name="Chen G."/>
            <person name="Jenkins J."/>
            <person name="Shu S."/>
            <person name="Leebens-Mack J."/>
            <person name="Grimwood J."/>
            <person name="Schmutz J."/>
            <person name="Soltis P."/>
            <person name="Soltis D."/>
            <person name="Chen Z.-H."/>
        </authorList>
    </citation>
    <scope>NUCLEOTIDE SEQUENCE</scope>
    <source>
        <strain evidence="1">Whitten #5841</strain>
        <tissue evidence="1">Leaf</tissue>
    </source>
</reference>
<protein>
    <submittedName>
        <fullName evidence="1">Uncharacterized protein</fullName>
    </submittedName>
</protein>